<dbReference type="GO" id="GO:0004499">
    <property type="term" value="F:N,N-dimethylaniline monooxygenase activity"/>
    <property type="evidence" value="ECO:0007669"/>
    <property type="project" value="InterPro"/>
</dbReference>
<dbReference type="Gene3D" id="1.10.630.10">
    <property type="entry name" value="Cytochrome P450"/>
    <property type="match status" value="1"/>
</dbReference>
<dbReference type="Pfam" id="PF00067">
    <property type="entry name" value="p450"/>
    <property type="match status" value="2"/>
</dbReference>
<reference evidence="10 11" key="1">
    <citation type="submission" date="2020-05" db="EMBL/GenBank/DDBJ databases">
        <title>Identification and distribution of gene clusters putatively required for synthesis of sphingolipid metabolism inhibitors in phylogenetically diverse species of the filamentous fungus Fusarium.</title>
        <authorList>
            <person name="Kim H.-S."/>
            <person name="Busman M."/>
            <person name="Brown D.W."/>
            <person name="Divon H."/>
            <person name="Uhlig S."/>
            <person name="Proctor R.H."/>
        </authorList>
    </citation>
    <scope>NUCLEOTIDE SEQUENCE [LARGE SCALE GENOMIC DNA]</scope>
    <source>
        <strain evidence="10 11">NRRL 13617</strain>
    </source>
</reference>
<dbReference type="SUPFAM" id="SSF48264">
    <property type="entry name" value="Cytochrome P450"/>
    <property type="match status" value="1"/>
</dbReference>
<dbReference type="InterPro" id="IPR002401">
    <property type="entry name" value="Cyt_P450_E_grp-I"/>
</dbReference>
<evidence type="ECO:0000256" key="1">
    <source>
        <dbReference type="ARBA" id="ARBA00001971"/>
    </source>
</evidence>
<dbReference type="Proteomes" id="UP000582016">
    <property type="component" value="Unassembled WGS sequence"/>
</dbReference>
<dbReference type="GO" id="GO:0020037">
    <property type="term" value="F:heme binding"/>
    <property type="evidence" value="ECO:0007669"/>
    <property type="project" value="InterPro"/>
</dbReference>
<dbReference type="GO" id="GO:0050661">
    <property type="term" value="F:NADP binding"/>
    <property type="evidence" value="ECO:0007669"/>
    <property type="project" value="InterPro"/>
</dbReference>
<dbReference type="PANTHER" id="PTHR24305">
    <property type="entry name" value="CYTOCHROME P450"/>
    <property type="match status" value="1"/>
</dbReference>
<dbReference type="InterPro" id="IPR036396">
    <property type="entry name" value="Cyt_P450_sf"/>
</dbReference>
<evidence type="ECO:0000256" key="7">
    <source>
        <dbReference type="ARBA" id="ARBA00023004"/>
    </source>
</evidence>
<evidence type="ECO:0000313" key="11">
    <source>
        <dbReference type="Proteomes" id="UP000582016"/>
    </source>
</evidence>
<keyword evidence="6" id="KW-0560">Oxidoreductase</keyword>
<keyword evidence="4 8" id="KW-0479">Metal-binding</keyword>
<dbReference type="Pfam" id="PF00743">
    <property type="entry name" value="FMO-like"/>
    <property type="match status" value="1"/>
</dbReference>
<dbReference type="GO" id="GO:0050660">
    <property type="term" value="F:flavin adenine dinucleotide binding"/>
    <property type="evidence" value="ECO:0007669"/>
    <property type="project" value="InterPro"/>
</dbReference>
<dbReference type="EMBL" id="JAAOAQ010000096">
    <property type="protein sequence ID" value="KAF5567559.1"/>
    <property type="molecule type" value="Genomic_DNA"/>
</dbReference>
<dbReference type="InterPro" id="IPR036188">
    <property type="entry name" value="FAD/NAD-bd_sf"/>
</dbReference>
<evidence type="ECO:0000256" key="2">
    <source>
        <dbReference type="ARBA" id="ARBA00022617"/>
    </source>
</evidence>
<feature type="binding site" description="axial binding residue" evidence="8">
    <location>
        <position position="885"/>
    </location>
    <ligand>
        <name>heme</name>
        <dbReference type="ChEBI" id="CHEBI:30413"/>
    </ligand>
    <ligandPart>
        <name>Fe</name>
        <dbReference type="ChEBI" id="CHEBI:18248"/>
    </ligandPart>
</feature>
<dbReference type="PANTHER" id="PTHR24305:SF164">
    <property type="entry name" value="P450, PUTATIVE (EUROFUNG)-RELATED"/>
    <property type="match status" value="1"/>
</dbReference>
<keyword evidence="5" id="KW-0274">FAD</keyword>
<evidence type="ECO:0000313" key="10">
    <source>
        <dbReference type="EMBL" id="KAF5567559.1"/>
    </source>
</evidence>
<proteinExistence type="predicted"/>
<dbReference type="InterPro" id="IPR017972">
    <property type="entry name" value="Cyt_P450_CS"/>
</dbReference>
<dbReference type="OrthoDB" id="1470350at2759"/>
<comment type="caution">
    <text evidence="10">The sequence shown here is derived from an EMBL/GenBank/DDBJ whole genome shotgun (WGS) entry which is preliminary data.</text>
</comment>
<evidence type="ECO:0000256" key="4">
    <source>
        <dbReference type="ARBA" id="ARBA00022723"/>
    </source>
</evidence>
<dbReference type="PRINTS" id="PR00463">
    <property type="entry name" value="EP450I"/>
</dbReference>
<dbReference type="PROSITE" id="PS00086">
    <property type="entry name" value="CYTOCHROME_P450"/>
    <property type="match status" value="1"/>
</dbReference>
<protein>
    <submittedName>
        <fullName evidence="10">Benzoate 4-monooxygenase</fullName>
    </submittedName>
</protein>
<organism evidence="10 11">
    <name type="scientific">Fusarium phyllophilum</name>
    <dbReference type="NCBI Taxonomy" id="47803"/>
    <lineage>
        <taxon>Eukaryota</taxon>
        <taxon>Fungi</taxon>
        <taxon>Dikarya</taxon>
        <taxon>Ascomycota</taxon>
        <taxon>Pezizomycotina</taxon>
        <taxon>Sordariomycetes</taxon>
        <taxon>Hypocreomycetidae</taxon>
        <taxon>Hypocreales</taxon>
        <taxon>Nectriaceae</taxon>
        <taxon>Fusarium</taxon>
        <taxon>Fusarium fujikuroi species complex</taxon>
    </lineage>
</organism>
<gene>
    <name evidence="10" type="ORF">FPHYL_3181</name>
</gene>
<dbReference type="PRINTS" id="PR00385">
    <property type="entry name" value="P450"/>
</dbReference>
<dbReference type="GO" id="GO:0005506">
    <property type="term" value="F:iron ion binding"/>
    <property type="evidence" value="ECO:0007669"/>
    <property type="project" value="InterPro"/>
</dbReference>
<dbReference type="InterPro" id="IPR020946">
    <property type="entry name" value="Flavin_mOase-like"/>
</dbReference>
<keyword evidence="10" id="KW-0503">Monooxygenase</keyword>
<evidence type="ECO:0000256" key="9">
    <source>
        <dbReference type="SAM" id="MobiDB-lite"/>
    </source>
</evidence>
<keyword evidence="7 8" id="KW-0408">Iron</keyword>
<evidence type="ECO:0000256" key="3">
    <source>
        <dbReference type="ARBA" id="ARBA00022630"/>
    </source>
</evidence>
<accession>A0A8H5K6B8</accession>
<sequence length="956" mass="107184">MGYSHADAALGWSRSPQTSHMGKRQTEDTKSETLDPRDGDSHDEPSHFDALVVGLGPSGLSTLARLKALGVNAIACDKIPQVGFTGRQAKVPVFPGRDEFRGHVLHSVDYISASQWAGRRGVVIGTANTGHDFAEDMLHAGMDVTMVQRSRTAVLNVERLPLHQAFHKGVNVPDVDKLFFTNPLAIKRVFMREVARQMALQDKERFEKLEENGFMVNREADPTQILFEQAGRHYMNVGVSQLIIDGKIKVKPGSPITGFNSHGLSFADGSKISADVVVFATGYESNMKLAISKLLDPEVADKLDECWLLDREGNPRGSWKPVGRRSKHLSQAKRLGFAESYTDGELQFLQNRVLNETNQMHKRGCWDKFKENMRDACSSSKKELVGDGNPRQHYFHKQLSESIVCGLSSGCSVGRTDSESFTISGTINPGRDKWWGSFGFSVTKAWTTGNSYTCNGVQNETVCIWYKTAHTTFVVREHKKALGESQWTESIHDVSAPNKNNKGGNYYCSIVYNLFFHPLRSYPGPILAKISIIWSRQANLHGLKYMRIHEAHRKYGSVVRIAPNELSFADPTAVRDIYTNSTFQKEENFYFAKRGYEEEHLFSFRNPEAHIQRRKLLSRGYSQGSISDIEDHITAKIETFLDLLAAKGVNNESVDVYAFVHLLSFDLVYRLLFGDDPRSLELGGEHKVLSYLRAWRPLFTYYSVDLIKTSRQNNTVTPFFRSLLYGGNDGYLNRPLTDSEVAEECMSGMFGGTGTTANTFVFLLWATLQSPNVVKKLEEELGAAFPSPGSTCAGLPYLQAVTNETLRMYPTIVAILPRIALKDIAVAGCHIPKGTVVGTQNYTIHRWERAFPDPDNFLPERWLNDKNVEARKEAFVPFSVGPRRCIGVKSLAQMELSKLIAAFFLRFEASIDPSMRPEAMRIFDSFNAGPAGRKLLIRLKEKHLEHEIPGAIADQH</sequence>
<name>A0A8H5K6B8_9HYPO</name>
<dbReference type="InterPro" id="IPR050121">
    <property type="entry name" value="Cytochrome_P450_monoxygenase"/>
</dbReference>
<dbReference type="Gene3D" id="3.50.50.60">
    <property type="entry name" value="FAD/NAD(P)-binding domain"/>
    <property type="match status" value="2"/>
</dbReference>
<feature type="region of interest" description="Disordered" evidence="9">
    <location>
        <begin position="1"/>
        <end position="49"/>
    </location>
</feature>
<dbReference type="InterPro" id="IPR001128">
    <property type="entry name" value="Cyt_P450"/>
</dbReference>
<evidence type="ECO:0000256" key="6">
    <source>
        <dbReference type="ARBA" id="ARBA00023002"/>
    </source>
</evidence>
<keyword evidence="2 8" id="KW-0349">Heme</keyword>
<feature type="compositionally biased region" description="Basic and acidic residues" evidence="9">
    <location>
        <begin position="24"/>
        <end position="47"/>
    </location>
</feature>
<keyword evidence="11" id="KW-1185">Reference proteome</keyword>
<keyword evidence="3" id="KW-0285">Flavoprotein</keyword>
<comment type="cofactor">
    <cofactor evidence="1 8">
        <name>heme</name>
        <dbReference type="ChEBI" id="CHEBI:30413"/>
    </cofactor>
</comment>
<evidence type="ECO:0000256" key="5">
    <source>
        <dbReference type="ARBA" id="ARBA00022827"/>
    </source>
</evidence>
<dbReference type="AlphaFoldDB" id="A0A8H5K6B8"/>
<evidence type="ECO:0000256" key="8">
    <source>
        <dbReference type="PIRSR" id="PIRSR602401-1"/>
    </source>
</evidence>
<dbReference type="SUPFAM" id="SSF51905">
    <property type="entry name" value="FAD/NAD(P)-binding domain"/>
    <property type="match status" value="1"/>
</dbReference>